<protein>
    <submittedName>
        <fullName evidence="2">AKIP1 protein</fullName>
    </submittedName>
</protein>
<dbReference type="GO" id="GO:0005654">
    <property type="term" value="C:nucleoplasm"/>
    <property type="evidence" value="ECO:0007669"/>
    <property type="project" value="TreeGrafter"/>
</dbReference>
<feature type="non-terminal residue" evidence="2">
    <location>
        <position position="1"/>
    </location>
</feature>
<dbReference type="PANTHER" id="PTHR14330:SF2">
    <property type="entry name" value="A-KINASE-INTERACTING PROTEIN 1"/>
    <property type="match status" value="1"/>
</dbReference>
<dbReference type="Gene3D" id="2.60.40.1120">
    <property type="entry name" value="Carboxypeptidase-like, regulatory domain"/>
    <property type="match status" value="1"/>
</dbReference>
<evidence type="ECO:0000313" key="3">
    <source>
        <dbReference type="Proteomes" id="UP000589485"/>
    </source>
</evidence>
<dbReference type="InterPro" id="IPR033214">
    <property type="entry name" value="AKIP1"/>
</dbReference>
<keyword evidence="3" id="KW-1185">Reference proteome</keyword>
<proteinExistence type="predicted"/>
<feature type="non-terminal residue" evidence="2">
    <location>
        <position position="119"/>
    </location>
</feature>
<gene>
    <name evidence="2" type="primary">Akip1</name>
    <name evidence="2" type="ORF">SAPAEN_R14914</name>
</gene>
<name>A0A7K7T4J2_9TYRA</name>
<dbReference type="EMBL" id="VZSY01000598">
    <property type="protein sequence ID" value="NXA11775.1"/>
    <property type="molecule type" value="Genomic_DNA"/>
</dbReference>
<dbReference type="Proteomes" id="UP000589485">
    <property type="component" value="Unassembled WGS sequence"/>
</dbReference>
<dbReference type="GO" id="GO:1901222">
    <property type="term" value="P:regulation of non-canonical NF-kappaB signal transduction"/>
    <property type="evidence" value="ECO:0007669"/>
    <property type="project" value="InterPro"/>
</dbReference>
<feature type="region of interest" description="Disordered" evidence="1">
    <location>
        <begin position="42"/>
        <end position="69"/>
    </location>
</feature>
<organism evidence="2 3">
    <name type="scientific">Sapayoa aenigma</name>
    <name type="common">broad-billed sapayoa</name>
    <dbReference type="NCBI Taxonomy" id="239371"/>
    <lineage>
        <taxon>Eukaryota</taxon>
        <taxon>Metazoa</taxon>
        <taxon>Chordata</taxon>
        <taxon>Craniata</taxon>
        <taxon>Vertebrata</taxon>
        <taxon>Euteleostomi</taxon>
        <taxon>Archelosauria</taxon>
        <taxon>Archosauria</taxon>
        <taxon>Dinosauria</taxon>
        <taxon>Saurischia</taxon>
        <taxon>Theropoda</taxon>
        <taxon>Coelurosauria</taxon>
        <taxon>Aves</taxon>
        <taxon>Neognathae</taxon>
        <taxon>Neoaves</taxon>
        <taxon>Telluraves</taxon>
        <taxon>Australaves</taxon>
        <taxon>Passeriformes</taxon>
        <taxon>Tyrannidae</taxon>
        <taxon>Sapayoa</taxon>
    </lineage>
</organism>
<evidence type="ECO:0000256" key="1">
    <source>
        <dbReference type="SAM" id="MobiDB-lite"/>
    </source>
</evidence>
<dbReference type="OrthoDB" id="5945634at2759"/>
<dbReference type="PANTHER" id="PTHR14330">
    <property type="entry name" value="A-KINASE-INTERACTING PROTEIN 1"/>
    <property type="match status" value="1"/>
</dbReference>
<accession>A0A7K7T4J2</accession>
<sequence length="119" mass="13401">MAWMPPHIIFCVSTVVQKYYSDVAAPTCKDHEIKHICKYHGRQAGEREPESMEEERTEASVAPSQAQTCHQRTRQASKDFYIEVSPGIYSITAVSEDMVQQTHVVDVNAGQSVDITFVL</sequence>
<reference evidence="2 3" key="1">
    <citation type="submission" date="2019-09" db="EMBL/GenBank/DDBJ databases">
        <title>Bird 10,000 Genomes (B10K) Project - Family phase.</title>
        <authorList>
            <person name="Zhang G."/>
        </authorList>
    </citation>
    <scope>NUCLEOTIDE SEQUENCE [LARGE SCALE GENOMIC DNA]</scope>
    <source>
        <strain evidence="2">B10K-DU-030-41</strain>
        <tissue evidence="2">Muscle</tissue>
    </source>
</reference>
<dbReference type="AlphaFoldDB" id="A0A7K7T4J2"/>
<evidence type="ECO:0000313" key="2">
    <source>
        <dbReference type="EMBL" id="NXA11775.1"/>
    </source>
</evidence>
<comment type="caution">
    <text evidence="2">The sequence shown here is derived from an EMBL/GenBank/DDBJ whole genome shotgun (WGS) entry which is preliminary data.</text>
</comment>